<evidence type="ECO:0000256" key="6">
    <source>
        <dbReference type="ARBA" id="ARBA00022527"/>
    </source>
</evidence>
<dbReference type="SMART" id="SM00146">
    <property type="entry name" value="PI3Kc"/>
    <property type="match status" value="1"/>
</dbReference>
<evidence type="ECO:0000256" key="7">
    <source>
        <dbReference type="ARBA" id="ARBA00022679"/>
    </source>
</evidence>
<comment type="function">
    <text evidence="16">Serine/threonine protein kinase which activates checkpoint signaling upon genotoxic stresses such as ionizing radiation (IR), ultraviolet light (UV), or DNA replication stalling, thereby acting as a DNA damage sensor. Recognizes the substrate consensus sequence [ST]-Q. Phosphorylates histone H2A to form H2AS128ph (gamma-H2A) at sites of DNA damage, involved in the regulation of DNA damage response mechanism. Required for the control of telomere length and genome stability.</text>
</comment>
<dbReference type="SMART" id="SM01343">
    <property type="entry name" value="FATC"/>
    <property type="match status" value="1"/>
</dbReference>
<evidence type="ECO:0000259" key="22">
    <source>
        <dbReference type="PROSITE" id="PS51190"/>
    </source>
</evidence>
<evidence type="ECO:0000259" key="20">
    <source>
        <dbReference type="PROSITE" id="PS50290"/>
    </source>
</evidence>
<keyword evidence="14" id="KW-0539">Nucleus</keyword>
<protein>
    <recommendedName>
        <fullName evidence="5">Serine/threonine-protein kinase MEC1</fullName>
        <ecNumber evidence="4">2.7.11.1</ecNumber>
    </recommendedName>
    <alternativeName>
        <fullName evidence="19">ATR homolog</fullName>
    </alternativeName>
    <alternativeName>
        <fullName evidence="18">DNA-damage checkpoint kinase MEC1</fullName>
    </alternativeName>
    <alternativeName>
        <fullName evidence="17">Mitosis entry checkpoint protein 1</fullName>
    </alternativeName>
</protein>
<accession>A0A1B7NYE2</accession>
<dbReference type="Pfam" id="PF02260">
    <property type="entry name" value="FATC"/>
    <property type="match status" value="1"/>
</dbReference>
<evidence type="ECO:0000256" key="17">
    <source>
        <dbReference type="ARBA" id="ARBA00029679"/>
    </source>
</evidence>
<evidence type="ECO:0000256" key="2">
    <source>
        <dbReference type="ARBA" id="ARBA00010769"/>
    </source>
</evidence>
<name>A0A1B7NYE2_9EURO</name>
<dbReference type="SUPFAM" id="SSF48452">
    <property type="entry name" value="TPR-like"/>
    <property type="match status" value="1"/>
</dbReference>
<evidence type="ECO:0000313" key="24">
    <source>
        <dbReference type="Proteomes" id="UP000091918"/>
    </source>
</evidence>
<dbReference type="InterPro" id="IPR003151">
    <property type="entry name" value="PIK-rel_kinase_FAT"/>
</dbReference>
<evidence type="ECO:0000256" key="15">
    <source>
        <dbReference type="ARBA" id="ARBA00023254"/>
    </source>
</evidence>
<dbReference type="GO" id="GO:0000077">
    <property type="term" value="P:DNA damage checkpoint signaling"/>
    <property type="evidence" value="ECO:0007669"/>
    <property type="project" value="TreeGrafter"/>
</dbReference>
<evidence type="ECO:0000256" key="12">
    <source>
        <dbReference type="ARBA" id="ARBA00022853"/>
    </source>
</evidence>
<comment type="similarity">
    <text evidence="2">Belongs to the PI3/PI4-kinase family. ATM subfamily.</text>
</comment>
<evidence type="ECO:0000256" key="8">
    <source>
        <dbReference type="ARBA" id="ARBA00022741"/>
    </source>
</evidence>
<dbReference type="PROSITE" id="PS51189">
    <property type="entry name" value="FAT"/>
    <property type="match status" value="1"/>
</dbReference>
<feature type="domain" description="PI3K/PI4K catalytic" evidence="20">
    <location>
        <begin position="2161"/>
        <end position="2480"/>
    </location>
</feature>
<keyword evidence="12" id="KW-0156">Chromatin regulator</keyword>
<dbReference type="Pfam" id="PF00454">
    <property type="entry name" value="PI3_PI4_kinase"/>
    <property type="match status" value="1"/>
</dbReference>
<reference evidence="23 24" key="1">
    <citation type="submission" date="2015-07" db="EMBL/GenBank/DDBJ databases">
        <title>Emmonsia species relationships and genome sequence.</title>
        <authorList>
            <person name="Cuomo C.A."/>
            <person name="Schwartz I.S."/>
            <person name="Kenyon C."/>
            <person name="de Hoog G.S."/>
            <person name="Govender N.P."/>
            <person name="Botha A."/>
            <person name="Moreno L."/>
            <person name="de Vries M."/>
            <person name="Munoz J.F."/>
            <person name="Stielow J.B."/>
        </authorList>
    </citation>
    <scope>NUCLEOTIDE SEQUENCE [LARGE SCALE GENOMIC DNA]</scope>
    <source>
        <strain evidence="23 24">CBS 136260</strain>
    </source>
</reference>
<dbReference type="EC" id="2.7.11.1" evidence="4"/>
<proteinExistence type="inferred from homology"/>
<dbReference type="Pfam" id="PF08064">
    <property type="entry name" value="UME"/>
    <property type="match status" value="1"/>
</dbReference>
<dbReference type="InterPro" id="IPR000403">
    <property type="entry name" value="PI3/4_kinase_cat_dom"/>
</dbReference>
<dbReference type="FunFam" id="3.30.1010.10:FF:000017">
    <property type="entry name" value="Inositol kinase kinase (UvsB)"/>
    <property type="match status" value="1"/>
</dbReference>
<dbReference type="InterPro" id="IPR058681">
    <property type="entry name" value="HEAT_MEC1_N"/>
</dbReference>
<keyword evidence="11" id="KW-0067">ATP-binding</keyword>
<feature type="domain" description="FAT" evidence="21">
    <location>
        <begin position="1470"/>
        <end position="2046"/>
    </location>
</feature>
<dbReference type="SUPFAM" id="SSF48371">
    <property type="entry name" value="ARM repeat"/>
    <property type="match status" value="1"/>
</dbReference>
<dbReference type="GO" id="GO:0005524">
    <property type="term" value="F:ATP binding"/>
    <property type="evidence" value="ECO:0007669"/>
    <property type="project" value="UniProtKB-KW"/>
</dbReference>
<dbReference type="Pfam" id="PF02259">
    <property type="entry name" value="FAT"/>
    <property type="match status" value="1"/>
</dbReference>
<keyword evidence="7" id="KW-0808">Transferase</keyword>
<evidence type="ECO:0000256" key="9">
    <source>
        <dbReference type="ARBA" id="ARBA00022763"/>
    </source>
</evidence>
<evidence type="ECO:0000256" key="4">
    <source>
        <dbReference type="ARBA" id="ARBA00012513"/>
    </source>
</evidence>
<keyword evidence="13" id="KW-0234">DNA repair</keyword>
<dbReference type="InterPro" id="IPR016024">
    <property type="entry name" value="ARM-type_fold"/>
</dbReference>
<dbReference type="GO" id="GO:0006281">
    <property type="term" value="P:DNA repair"/>
    <property type="evidence" value="ECO:0007669"/>
    <property type="project" value="UniProtKB-KW"/>
</dbReference>
<evidence type="ECO:0000256" key="5">
    <source>
        <dbReference type="ARBA" id="ARBA00021345"/>
    </source>
</evidence>
<evidence type="ECO:0000256" key="10">
    <source>
        <dbReference type="ARBA" id="ARBA00022777"/>
    </source>
</evidence>
<dbReference type="InterPro" id="IPR011009">
    <property type="entry name" value="Kinase-like_dom_sf"/>
</dbReference>
<dbReference type="Pfam" id="PF25385">
    <property type="entry name" value="HEAT_MEC1_N"/>
    <property type="match status" value="1"/>
</dbReference>
<dbReference type="PANTHER" id="PTHR11139:SF125">
    <property type="entry name" value="SERINE_THREONINE-PROTEIN KINASE MEC1"/>
    <property type="match status" value="1"/>
</dbReference>
<keyword evidence="10" id="KW-0418">Kinase</keyword>
<feature type="domain" description="FATC" evidence="22">
    <location>
        <begin position="2464"/>
        <end position="2496"/>
    </location>
</feature>
<dbReference type="PROSITE" id="PS51190">
    <property type="entry name" value="FATC"/>
    <property type="match status" value="1"/>
</dbReference>
<dbReference type="STRING" id="1658172.A0A1B7NYE2"/>
<gene>
    <name evidence="23" type="ORF">ACJ72_03863</name>
</gene>
<dbReference type="Gene3D" id="1.25.40.10">
    <property type="entry name" value="Tetratricopeptide repeat domain"/>
    <property type="match status" value="1"/>
</dbReference>
<keyword evidence="24" id="KW-1185">Reference proteome</keyword>
<dbReference type="PROSITE" id="PS50290">
    <property type="entry name" value="PI3_4_KINASE_3"/>
    <property type="match status" value="1"/>
</dbReference>
<evidence type="ECO:0000256" key="18">
    <source>
        <dbReference type="ARBA" id="ARBA00030459"/>
    </source>
</evidence>
<evidence type="ECO:0000256" key="16">
    <source>
        <dbReference type="ARBA" id="ARBA00025079"/>
    </source>
</evidence>
<dbReference type="InterPro" id="IPR056802">
    <property type="entry name" value="ATR-like_M-HEAT"/>
</dbReference>
<dbReference type="GO" id="GO:0000723">
    <property type="term" value="P:telomere maintenance"/>
    <property type="evidence" value="ECO:0007669"/>
    <property type="project" value="TreeGrafter"/>
</dbReference>
<dbReference type="OrthoDB" id="381190at2759"/>
<dbReference type="InterPro" id="IPR003152">
    <property type="entry name" value="FATC_dom"/>
</dbReference>
<evidence type="ECO:0000313" key="23">
    <source>
        <dbReference type="EMBL" id="OAX81796.1"/>
    </source>
</evidence>
<dbReference type="Gene3D" id="3.30.1010.10">
    <property type="entry name" value="Phosphatidylinositol 3-kinase Catalytic Subunit, Chain A, domain 4"/>
    <property type="match status" value="1"/>
</dbReference>
<evidence type="ECO:0000256" key="14">
    <source>
        <dbReference type="ARBA" id="ARBA00023242"/>
    </source>
</evidence>
<dbReference type="PANTHER" id="PTHR11139">
    <property type="entry name" value="ATAXIA TELANGIECTASIA MUTATED ATM -RELATED"/>
    <property type="match status" value="1"/>
</dbReference>
<dbReference type="GO" id="GO:0005694">
    <property type="term" value="C:chromosome"/>
    <property type="evidence" value="ECO:0007669"/>
    <property type="project" value="TreeGrafter"/>
</dbReference>
<dbReference type="InterPro" id="IPR050517">
    <property type="entry name" value="DDR_Repair_Kinase"/>
</dbReference>
<organism evidence="23 24">
    <name type="scientific">Emergomyces africanus</name>
    <dbReference type="NCBI Taxonomy" id="1955775"/>
    <lineage>
        <taxon>Eukaryota</taxon>
        <taxon>Fungi</taxon>
        <taxon>Dikarya</taxon>
        <taxon>Ascomycota</taxon>
        <taxon>Pezizomycotina</taxon>
        <taxon>Eurotiomycetes</taxon>
        <taxon>Eurotiomycetidae</taxon>
        <taxon>Onygenales</taxon>
        <taxon>Ajellomycetaceae</taxon>
        <taxon>Emergomyces</taxon>
    </lineage>
</organism>
<comment type="caution">
    <text evidence="23">The sequence shown here is derived from an EMBL/GenBank/DDBJ whole genome shotgun (WGS) entry which is preliminary data.</text>
</comment>
<dbReference type="GO" id="GO:0005634">
    <property type="term" value="C:nucleus"/>
    <property type="evidence" value="ECO:0007669"/>
    <property type="project" value="UniProtKB-SubCell"/>
</dbReference>
<keyword evidence="8" id="KW-0547">Nucleotide-binding</keyword>
<dbReference type="SUPFAM" id="SSF56112">
    <property type="entry name" value="Protein kinase-like (PK-like)"/>
    <property type="match status" value="1"/>
</dbReference>
<comment type="subcellular location">
    <subcellularLocation>
        <location evidence="1">Nucleus</location>
    </subcellularLocation>
</comment>
<dbReference type="InterPro" id="IPR012993">
    <property type="entry name" value="UME"/>
</dbReference>
<dbReference type="Pfam" id="PF23593">
    <property type="entry name" value="HEAT_ATR"/>
    <property type="match status" value="1"/>
</dbReference>
<keyword evidence="9" id="KW-0227">DNA damage</keyword>
<dbReference type="InterPro" id="IPR011990">
    <property type="entry name" value="TPR-like_helical_dom_sf"/>
</dbReference>
<dbReference type="FunFam" id="1.10.1070.11:FF:000031">
    <property type="entry name" value="Phosphatidyl inositol 3-kinase"/>
    <property type="match status" value="1"/>
</dbReference>
<dbReference type="CDD" id="cd00892">
    <property type="entry name" value="PIKKc_ATR"/>
    <property type="match status" value="1"/>
</dbReference>
<evidence type="ECO:0000256" key="13">
    <source>
        <dbReference type="ARBA" id="ARBA00023204"/>
    </source>
</evidence>
<evidence type="ECO:0000256" key="11">
    <source>
        <dbReference type="ARBA" id="ARBA00022840"/>
    </source>
</evidence>
<dbReference type="Pfam" id="PF25030">
    <property type="entry name" value="M-HEAT_ATR"/>
    <property type="match status" value="1"/>
</dbReference>
<sequence>MAGNKASGLQCPAGAEPASSILAAHLAPHLSPGPNQRHAISRETFSQLRQEILGQNEGGQSSLEDNITDIHKMICVVIKAGLRPAFKARFLGEEMEGQILDCLDIIRLAVYRSPQVLHEISDPEILGKNNTCAPLFAWLIRELFSLLFVWDPYSIKEKIYSLLSTIYVSQLKGLQVWHSSLSVHALIQACVGDIVYSLETIGSSELAENITLYFPGPSGILSTCLDKLSLPRSLFTTRIKLGAPGDVSRTCLQLFEAVSCPPFHITLPVSEAANLRRVVTWVLHCQQKLWTVMFGRFEAAKSAEVEQLLISLLDFVTLSRKLFSHTLKLSKGLPLDQQAKHVWLQCGVDLLNSAKLQQNADVQQALSQLLSDAIRLSYTSPEVGCFIEDHFFELLLNFRKDETGFRNLHQSFQMVIIRILNREYGVPNDAADPQLLALPSSTTQDHNSMIVSATKSPNRLILEDNSLLESDRARKRPRLSNAEEETPISDLVQTVTTTVYHMLGSHPMTGTDGLSQIVLNSLPTLSQDDQCEVLAKLGRIACAVAGSLVMEQPSNVAGPQFRCLMCDCILPKLHHNQTQESPHFGEICKIMIEIIPLLQGTRKPRIAAMFAIRNIVMHDPQSENVTLQSSPLGEWCLQSFRSSLRELRIAAGRTLPAFLRTSLSSDIRRANFVMALEYLQNVLEIADMPVQETSIMALSRVAEVSGDEEMNIILLRLFEYLGNTNPFISGIAYTALSKLAQHVGVTPGALCRPFWRTLSVVIVKNIQSRPQMADQLCDLLGMKVDNFLRLTEVHVLPYLVLMRKHDIIARIGATYDEKQSPYQLCTRKNNLASILTLLLTQPSNDHNAMILSIFNEMSPEFRVHDLAGWVRAEPILIAVELLKGLGDSTRAERSKYYKALKLLASLTPRKPEQGTDAVRGKELVANFIEEHVLGIITEFAHVVNDFQIRQPIVEKRRNIIAIGEMVKIAKSNITIALPQICACLRSALDTPELCDQAFASWSIIMTSLDEVEIEPLIDQTLCIIIKNWDAFQPESRQRAFNLVGHILTEHRAVVENAFDTMPSLSSIPSMAEYEQEIQNLKECMDLQTRFKTFCRRCQNENQVVVEQALKELNQELLKNEEFIHRVITNEQPESIIAQLTRSLLDCGSKFNPTSPAIMTLSAKCLGHIGCMDPNRIESVKEKKDILVLSNFDNFEETLDFILFFLQHVLVEAFLSASNTRAQGFLAYAMQSLLKLCNLDLVMLPRSQDSQANEYYRRWLSLPEYVRNTLTPFLSSKYTVTIGAISTSCSYPLFSSKLSHPEWLRTFTLDMLQKGKDENVVIIFSVSSRIIRSQDISIAAFLLPFAALNLALSGDQSQRDDLKKELLNVLQHPLPEDNHQIRENIILCSEVSSHCSLILNNKNYTDNEAVTERFFRARLSISMAPREKKEYTSVTAPNAHNHRTPRDPVLNSWASRIKLVEELLSCVPAEIISKRAVECKSFSRALFHWEQYIQQQQQQQRDDKKAVSLEPLYQRLQEIYTQIDEPDGIEGISAHLHVLNIDQQILEHRKAGRWVAAQSWYELQLKTDPTNGYAQENLLTCLKESGQHAALLNQFDNLELANSTLPKMLPIAIEASWLTGRWNKLDNYVGMASDQAIGDFNVAIGSALGALRHGKLGRFKDIIAKLRLNVAKGFTSNSVASFQASHDSVLKLHALTEIELLASHAPKTREDRIALFEILDRRLDILGGCIADKQYLLGLRRATMELASSYDSSDVASIWLRVARLARKANCTEQAFNAVLHAHELDDTSATIEHARLLWKEGHHRKAIQTLEGAIAANAFTAHDYAPSEDTFISIAPDRQQKQNMLTARAHLLLAKWMDSAGQTQSEVIVQRYRQAIKFHSRWEKAHYYLGRHYTKILDSEKSKPLGKEAQIYLSGEASKLVIDNFLRSLAHGNKYVFQSLPKVLTLWLEHASAVDQPFDPKRGDNEEFQRYSMAQRKKCLDDMHTQLRKYFNRIPAALLYTILPQVVARICHSNSTVYSILTQVVVKTATSFPQQALWTVLAVLKSSSKDRASRGISCLQKITEATKKLKTDTSASDLRIIINQGQKLSEELLKLCNTRLEDKTPKVSLARNLGFNHRTAPCRLVIPLESTLTPTLPTNHEPGFLKSFRAFPHDPVTIETVLDDALVLSSLQKPRKINIRGSDGNIYSLLCKPKDDLRKDQRLMEFNSMINRFLKRDVESSKRRLYIKTYAVTPLNEECGLIEWVDNLRTLREIVIRLLKERGIVPNYNEIRHYLTEACSDSSKLPLFTNKILANYPPVLHEWFVEMFPEPDVWFAARLKYTRGSAVMSMVGYCLGLGDRHGENILFEEGSGGVLHVDFNCLFDKGLTFDKPELVPFRLTQNMINAFGAYGYNGPFRKTCELTLGLLRQNEDSLMTILETFLHDPTTDFIGRKKRTNPKVPDTPEGVLEFVRNKLRGLLPGESVPLSVGGHVDELIIQATSVKNLAAMYIGWCAFF</sequence>
<dbReference type="InterPro" id="IPR057564">
    <property type="entry name" value="HEAT_ATR"/>
</dbReference>
<evidence type="ECO:0000256" key="3">
    <source>
        <dbReference type="ARBA" id="ARBA00011370"/>
    </source>
</evidence>
<dbReference type="Proteomes" id="UP000091918">
    <property type="component" value="Unassembled WGS sequence"/>
</dbReference>
<evidence type="ECO:0000256" key="19">
    <source>
        <dbReference type="ARBA" id="ARBA00033001"/>
    </source>
</evidence>
<keyword evidence="6" id="KW-0723">Serine/threonine-protein kinase</keyword>
<dbReference type="Gene3D" id="1.10.1070.11">
    <property type="entry name" value="Phosphatidylinositol 3-/4-kinase, catalytic domain"/>
    <property type="match status" value="1"/>
</dbReference>
<evidence type="ECO:0000259" key="21">
    <source>
        <dbReference type="PROSITE" id="PS51189"/>
    </source>
</evidence>
<evidence type="ECO:0000256" key="1">
    <source>
        <dbReference type="ARBA" id="ARBA00004123"/>
    </source>
</evidence>
<dbReference type="SMART" id="SM00802">
    <property type="entry name" value="UME"/>
    <property type="match status" value="1"/>
</dbReference>
<dbReference type="Gene3D" id="1.25.10.10">
    <property type="entry name" value="Leucine-rich Repeat Variant"/>
    <property type="match status" value="1"/>
</dbReference>
<keyword evidence="15" id="KW-0469">Meiosis</keyword>
<dbReference type="EMBL" id="LGUA01000406">
    <property type="protein sequence ID" value="OAX81796.1"/>
    <property type="molecule type" value="Genomic_DNA"/>
</dbReference>
<comment type="subunit">
    <text evidence="3">Associates with DNA double-strand breaks.</text>
</comment>
<dbReference type="InterPro" id="IPR036940">
    <property type="entry name" value="PI3/4_kinase_cat_sf"/>
</dbReference>
<dbReference type="GO" id="GO:0004674">
    <property type="term" value="F:protein serine/threonine kinase activity"/>
    <property type="evidence" value="ECO:0007669"/>
    <property type="project" value="UniProtKB-KW"/>
</dbReference>
<dbReference type="InterPro" id="IPR011989">
    <property type="entry name" value="ARM-like"/>
</dbReference>
<dbReference type="InterPro" id="IPR014009">
    <property type="entry name" value="PIK_FAT"/>
</dbReference>